<reference evidence="4" key="1">
    <citation type="journal article" date="2013" name="Nat. Genet.">
        <title>The duck genome and transcriptome provide insight into an avian influenza virus reservoir species.</title>
        <authorList>
            <person name="Huang Y."/>
            <person name="Li Y."/>
            <person name="Burt D.W."/>
            <person name="Chen H."/>
            <person name="Zhang Y."/>
            <person name="Qian W."/>
            <person name="Kim H."/>
            <person name="Gan S."/>
            <person name="Zhao Y."/>
            <person name="Li J."/>
            <person name="Yi K."/>
            <person name="Feng H."/>
            <person name="Zhu P."/>
            <person name="Li B."/>
            <person name="Liu Q."/>
            <person name="Fairley S."/>
            <person name="Magor K.E."/>
            <person name="Du Z."/>
            <person name="Hu X."/>
            <person name="Goodman L."/>
            <person name="Tafer H."/>
            <person name="Vignal A."/>
            <person name="Lee T."/>
            <person name="Kim K.W."/>
            <person name="Sheng Z."/>
            <person name="An Y."/>
            <person name="Searle S."/>
            <person name="Herrero J."/>
            <person name="Groenen M.A."/>
            <person name="Crooijmans R.P."/>
            <person name="Faraut T."/>
            <person name="Cai Q."/>
            <person name="Webster R.G."/>
            <person name="Aldridge J.R."/>
            <person name="Warren W.C."/>
            <person name="Bartschat S."/>
            <person name="Kehr S."/>
            <person name="Marz M."/>
            <person name="Stadler P.F."/>
            <person name="Smith J."/>
            <person name="Kraus R.H."/>
            <person name="Zhao Y."/>
            <person name="Ren L."/>
            <person name="Fei J."/>
            <person name="Morisson M."/>
            <person name="Kaiser P."/>
            <person name="Griffin D.K."/>
            <person name="Rao M."/>
            <person name="Pitel F."/>
            <person name="Wang J."/>
            <person name="Li N."/>
        </authorList>
    </citation>
    <scope>NUCLEOTIDE SEQUENCE [LARGE SCALE GENOMIC DNA]</scope>
</reference>
<evidence type="ECO:0000313" key="3">
    <source>
        <dbReference type="EMBL" id="EOA99529.1"/>
    </source>
</evidence>
<evidence type="ECO:0000256" key="2">
    <source>
        <dbReference type="SAM" id="Phobius"/>
    </source>
</evidence>
<keyword evidence="2" id="KW-0812">Transmembrane</keyword>
<keyword evidence="2" id="KW-1133">Transmembrane helix</keyword>
<gene>
    <name evidence="3" type="ORF">Anapl_14269</name>
</gene>
<feature type="transmembrane region" description="Helical" evidence="2">
    <location>
        <begin position="105"/>
        <end position="135"/>
    </location>
</feature>
<accession>R0LDE9</accession>
<evidence type="ECO:0000313" key="4">
    <source>
        <dbReference type="Proteomes" id="UP000296049"/>
    </source>
</evidence>
<evidence type="ECO:0000256" key="1">
    <source>
        <dbReference type="SAM" id="MobiDB-lite"/>
    </source>
</evidence>
<proteinExistence type="predicted"/>
<organism evidence="3 4">
    <name type="scientific">Anas platyrhynchos</name>
    <name type="common">Mallard</name>
    <name type="synonym">Anas boschas</name>
    <dbReference type="NCBI Taxonomy" id="8839"/>
    <lineage>
        <taxon>Eukaryota</taxon>
        <taxon>Metazoa</taxon>
        <taxon>Chordata</taxon>
        <taxon>Craniata</taxon>
        <taxon>Vertebrata</taxon>
        <taxon>Euteleostomi</taxon>
        <taxon>Archelosauria</taxon>
        <taxon>Archosauria</taxon>
        <taxon>Dinosauria</taxon>
        <taxon>Saurischia</taxon>
        <taxon>Theropoda</taxon>
        <taxon>Coelurosauria</taxon>
        <taxon>Aves</taxon>
        <taxon>Neognathae</taxon>
        <taxon>Galloanserae</taxon>
        <taxon>Anseriformes</taxon>
        <taxon>Anatidae</taxon>
        <taxon>Anatinae</taxon>
        <taxon>Anas</taxon>
    </lineage>
</organism>
<protein>
    <submittedName>
        <fullName evidence="3">Uncharacterized protein</fullName>
    </submittedName>
</protein>
<name>R0LDE9_ANAPL</name>
<dbReference type="EMBL" id="KB743316">
    <property type="protein sequence ID" value="EOA99529.1"/>
    <property type="molecule type" value="Genomic_DNA"/>
</dbReference>
<keyword evidence="2" id="KW-0472">Membrane</keyword>
<keyword evidence="4" id="KW-1185">Reference proteome</keyword>
<dbReference type="AlphaFoldDB" id="R0LDE9"/>
<dbReference type="Proteomes" id="UP000296049">
    <property type="component" value="Unassembled WGS sequence"/>
</dbReference>
<sequence length="327" mass="36369">MRGSCFPDSVLLVRPLLAPYSCCGANRYCLHGPGNMAGGHSYYSISTRVVRHHYLPFPKLTNPPQARGKPASTAQRDRGESAFRQRIKVLSCWPERCRRQKQPELLLSCGITIFFIILHGCALLLLTLGIIMRYFCLVLRTRQITESKEVSSIVADSTPQMVCRHLAAGSLVETLSLPLSPSTVQSVKLPLQISNLAGTAPPAAGTSRDKLTLLLKFQLKETGAAIHMHIVKLQAQSLCILLHENQRQVEQEQFYAFSAFSSICMVDNPDELEQTMIVMVSQHRSRSEGLRITPLILCGVNMPSSKRIRCSSSRFTRFLTGITTLLD</sequence>
<feature type="region of interest" description="Disordered" evidence="1">
    <location>
        <begin position="60"/>
        <end position="80"/>
    </location>
</feature>